<evidence type="ECO:0000313" key="7">
    <source>
        <dbReference type="Proteomes" id="UP000694424"/>
    </source>
</evidence>
<accession>A0A8B9QIX6</accession>
<organism evidence="6 7">
    <name type="scientific">Apteryx owenii</name>
    <name type="common">Little spotted kiwi</name>
    <dbReference type="NCBI Taxonomy" id="8824"/>
    <lineage>
        <taxon>Eukaryota</taxon>
        <taxon>Metazoa</taxon>
        <taxon>Chordata</taxon>
        <taxon>Craniata</taxon>
        <taxon>Vertebrata</taxon>
        <taxon>Euteleostomi</taxon>
        <taxon>Archelosauria</taxon>
        <taxon>Archosauria</taxon>
        <taxon>Dinosauria</taxon>
        <taxon>Saurischia</taxon>
        <taxon>Theropoda</taxon>
        <taxon>Coelurosauria</taxon>
        <taxon>Aves</taxon>
        <taxon>Palaeognathae</taxon>
        <taxon>Apterygiformes</taxon>
        <taxon>Apterygidae</taxon>
        <taxon>Apteryx</taxon>
    </lineage>
</organism>
<evidence type="ECO:0000259" key="5">
    <source>
        <dbReference type="PROSITE" id="PS51504"/>
    </source>
</evidence>
<dbReference type="CDD" id="cd00073">
    <property type="entry name" value="H15"/>
    <property type="match status" value="1"/>
</dbReference>
<dbReference type="Proteomes" id="UP000694424">
    <property type="component" value="Unplaced"/>
</dbReference>
<reference evidence="6" key="2">
    <citation type="submission" date="2025-09" db="UniProtKB">
        <authorList>
            <consortium name="Ensembl"/>
        </authorList>
    </citation>
    <scope>IDENTIFICATION</scope>
</reference>
<feature type="compositionally biased region" description="Basic residues" evidence="4">
    <location>
        <begin position="392"/>
        <end position="402"/>
    </location>
</feature>
<dbReference type="Gene3D" id="1.10.10.10">
    <property type="entry name" value="Winged helix-like DNA-binding domain superfamily/Winged helix DNA-binding domain"/>
    <property type="match status" value="1"/>
</dbReference>
<dbReference type="FunFam" id="1.10.10.10:FF:000393">
    <property type="entry name" value="Oocyte-specific H1 histone"/>
    <property type="match status" value="1"/>
</dbReference>
<keyword evidence="1" id="KW-0158">Chromosome</keyword>
<sequence>MAYGAGASCWVLPQSGGSRAWCRCLVLSCSLSVSPTADGGSTAGLGALLGRQRRPRHPPTLAMVLEALRARNEKRGTSVVAIKRYILAKYPAVDAVRLKYLLKQALTKGLSRGFLVRPHNSSALGATGRFKVRCWPGALAERSRRLGLGRPRAAAPLTFQLAPEKLQPSKAPGPAAPASAEAPKPARERTAKARQRPVAAGAAGKDGKGRRQQHGQVASGPNALVWAAGAAPGAGRPSGRLCWLGDPCGWADGSLSFRRHCGRAARSGAVEAPSEDHGGGCCRVGAGTCPLWPWQHHDGAWGSTHCGTLRRCFPPFPSSRGRRFPRSPRATEQSRQVLAEATGPHVLLARGCRHLAAPQELGPRRRQWHGGARLWWGPGQRARARHAEPPPRRRGPRRRSRRQVLAGQRKGRGTRPPPRPARRRPRAPGMQPAEPRPCWSGLFLVPRTGF</sequence>
<protein>
    <recommendedName>
        <fullName evidence="5">H15 domain-containing protein</fullName>
    </recommendedName>
</protein>
<keyword evidence="7" id="KW-1185">Reference proteome</keyword>
<keyword evidence="3" id="KW-0539">Nucleus</keyword>
<evidence type="ECO:0000256" key="2">
    <source>
        <dbReference type="ARBA" id="ARBA00023125"/>
    </source>
</evidence>
<evidence type="ECO:0000256" key="3">
    <source>
        <dbReference type="ARBA" id="ARBA00023242"/>
    </source>
</evidence>
<proteinExistence type="predicted"/>
<feature type="domain" description="H15" evidence="5">
    <location>
        <begin position="56"/>
        <end position="126"/>
    </location>
</feature>
<name>A0A8B9QIX6_APTOW</name>
<dbReference type="SMART" id="SM00526">
    <property type="entry name" value="H15"/>
    <property type="match status" value="1"/>
</dbReference>
<dbReference type="InterPro" id="IPR005818">
    <property type="entry name" value="Histone_H1/H5_H15"/>
</dbReference>
<evidence type="ECO:0000256" key="4">
    <source>
        <dbReference type="SAM" id="MobiDB-lite"/>
    </source>
</evidence>
<feature type="compositionally biased region" description="Low complexity" evidence="4">
    <location>
        <begin position="168"/>
        <end position="183"/>
    </location>
</feature>
<dbReference type="AlphaFoldDB" id="A0A8B9QIX6"/>
<evidence type="ECO:0000313" key="6">
    <source>
        <dbReference type="Ensembl" id="ENSAOWP00000026956.1"/>
    </source>
</evidence>
<dbReference type="Ensembl" id="ENSAOWT00000030532.1">
    <property type="protein sequence ID" value="ENSAOWP00000026956.1"/>
    <property type="gene ID" value="ENSAOWG00000018174.1"/>
</dbReference>
<feature type="region of interest" description="Disordered" evidence="4">
    <location>
        <begin position="163"/>
        <end position="218"/>
    </location>
</feature>
<feature type="region of interest" description="Disordered" evidence="4">
    <location>
        <begin position="371"/>
        <end position="438"/>
    </location>
</feature>
<dbReference type="GO" id="GO:0000786">
    <property type="term" value="C:nucleosome"/>
    <property type="evidence" value="ECO:0007669"/>
    <property type="project" value="InterPro"/>
</dbReference>
<dbReference type="SUPFAM" id="SSF46785">
    <property type="entry name" value="Winged helix' DNA-binding domain"/>
    <property type="match status" value="1"/>
</dbReference>
<dbReference type="GO" id="GO:0006334">
    <property type="term" value="P:nucleosome assembly"/>
    <property type="evidence" value="ECO:0007669"/>
    <property type="project" value="InterPro"/>
</dbReference>
<evidence type="ECO:0000256" key="1">
    <source>
        <dbReference type="ARBA" id="ARBA00022454"/>
    </source>
</evidence>
<dbReference type="PROSITE" id="PS51504">
    <property type="entry name" value="H15"/>
    <property type="match status" value="1"/>
</dbReference>
<dbReference type="Pfam" id="PF00538">
    <property type="entry name" value="Linker_histone"/>
    <property type="match status" value="1"/>
</dbReference>
<dbReference type="GO" id="GO:0005634">
    <property type="term" value="C:nucleus"/>
    <property type="evidence" value="ECO:0007669"/>
    <property type="project" value="UniProtKB-ARBA"/>
</dbReference>
<reference evidence="6" key="1">
    <citation type="submission" date="2025-08" db="UniProtKB">
        <authorList>
            <consortium name="Ensembl"/>
        </authorList>
    </citation>
    <scope>IDENTIFICATION</scope>
</reference>
<keyword evidence="2" id="KW-0238">DNA-binding</keyword>
<dbReference type="InterPro" id="IPR036390">
    <property type="entry name" value="WH_DNA-bd_sf"/>
</dbReference>
<dbReference type="InterPro" id="IPR036388">
    <property type="entry name" value="WH-like_DNA-bd_sf"/>
</dbReference>
<dbReference type="GO" id="GO:0003677">
    <property type="term" value="F:DNA binding"/>
    <property type="evidence" value="ECO:0007669"/>
    <property type="project" value="UniProtKB-KW"/>
</dbReference>